<keyword evidence="1" id="KW-0472">Membrane</keyword>
<feature type="transmembrane region" description="Helical" evidence="1">
    <location>
        <begin position="54"/>
        <end position="77"/>
    </location>
</feature>
<organism evidence="2 3">
    <name type="scientific">Actinomyces radicidentis</name>
    <dbReference type="NCBI Taxonomy" id="111015"/>
    <lineage>
        <taxon>Bacteria</taxon>
        <taxon>Bacillati</taxon>
        <taxon>Actinomycetota</taxon>
        <taxon>Actinomycetes</taxon>
        <taxon>Actinomycetales</taxon>
        <taxon>Actinomycetaceae</taxon>
        <taxon>Actinomyces</taxon>
    </lineage>
</organism>
<feature type="transmembrane region" description="Helical" evidence="1">
    <location>
        <begin position="23"/>
        <end position="42"/>
    </location>
</feature>
<dbReference type="RefSeq" id="WP_067940791.1">
    <property type="nucleotide sequence ID" value="NZ_CP014228.1"/>
</dbReference>
<dbReference type="KEGG" id="ard:AXF14_03165"/>
<evidence type="ECO:0008006" key="4">
    <source>
        <dbReference type="Google" id="ProtNLM"/>
    </source>
</evidence>
<feature type="transmembrane region" description="Helical" evidence="1">
    <location>
        <begin position="187"/>
        <end position="210"/>
    </location>
</feature>
<feature type="transmembrane region" description="Helical" evidence="1">
    <location>
        <begin position="97"/>
        <end position="117"/>
    </location>
</feature>
<accession>A0A0X8JDC2</accession>
<dbReference type="AlphaFoldDB" id="A0A0X8JDC2"/>
<feature type="transmembrane region" description="Helical" evidence="1">
    <location>
        <begin position="154"/>
        <end position="175"/>
    </location>
</feature>
<keyword evidence="3" id="KW-1185">Reference proteome</keyword>
<feature type="transmembrane region" description="Helical" evidence="1">
    <location>
        <begin position="280"/>
        <end position="303"/>
    </location>
</feature>
<name>A0A0X8JDC2_ACTRD</name>
<feature type="transmembrane region" description="Helical" evidence="1">
    <location>
        <begin position="355"/>
        <end position="373"/>
    </location>
</feature>
<evidence type="ECO:0000313" key="2">
    <source>
        <dbReference type="EMBL" id="AMD86782.1"/>
    </source>
</evidence>
<dbReference type="Proteomes" id="UP000065220">
    <property type="component" value="Chromosome"/>
</dbReference>
<proteinExistence type="predicted"/>
<gene>
    <name evidence="2" type="ORF">AXF14_03165</name>
</gene>
<dbReference type="STRING" id="111015.AXF14_03165"/>
<keyword evidence="1" id="KW-0812">Transmembrane</keyword>
<evidence type="ECO:0000313" key="3">
    <source>
        <dbReference type="Proteomes" id="UP000065220"/>
    </source>
</evidence>
<feature type="transmembrane region" description="Helical" evidence="1">
    <location>
        <begin position="129"/>
        <end position="148"/>
    </location>
</feature>
<protein>
    <recommendedName>
        <fullName evidence="4">Beta-carotene 15,15'-monooxygenase</fullName>
    </recommendedName>
</protein>
<evidence type="ECO:0000256" key="1">
    <source>
        <dbReference type="SAM" id="Phobius"/>
    </source>
</evidence>
<reference evidence="3" key="1">
    <citation type="submission" date="2016-02" db="EMBL/GenBank/DDBJ databases">
        <authorList>
            <person name="Holder M.E."/>
            <person name="Ajami N.J."/>
            <person name="Petrosino J.F."/>
        </authorList>
    </citation>
    <scope>NUCLEOTIDE SEQUENCE [LARGE SCALE GENOMIC DNA]</scope>
    <source>
        <strain evidence="3">CCUG 36733</strain>
    </source>
</reference>
<feature type="transmembrane region" description="Helical" evidence="1">
    <location>
        <begin position="324"/>
        <end position="343"/>
    </location>
</feature>
<keyword evidence="1" id="KW-1133">Transmembrane helix</keyword>
<sequence>MTHDDVRSCDHAPHSLPTAPPSFLSTVAIGVLAATVTALRVRPSTWDSLYSEDGWLFLGGWVSRGAGSVLAPYSGYLHLVPRLVAGAVYAVIPVDDWGRAVTGGACLVVGLLSAILWHGSAGLLRSRALHVAVALVPALTPATGDQVLGNLNCLHTYCLVTMGVWVCAPAATGLVRHRAPRVLRAAGTAAVSLTLTLTEVQVILLAPLFVWRTVRHRRTGGRGVDPLTGGWALGSLAQGWAAVSGSRAQAYAGNHSTVRDVLDGALLHTVLAPVTSSDDIAHRVVTSIGWGGLALLLGAEVLACSLSARSRRAPRASSLERWAPTAWVALAAALWCAGCLGNGGLPMSQDDQPLLWRWGAAGAMLVTIALLVAVDRIGWLPVRVVTVLLAVGVAAAGFQAPLTYRTGSPSWSVAIAQARATGCDETTGTIRVTQWPTRLTVPVSCALLH</sequence>
<feature type="transmembrane region" description="Helical" evidence="1">
    <location>
        <begin position="380"/>
        <end position="402"/>
    </location>
</feature>
<dbReference type="EMBL" id="CP014228">
    <property type="protein sequence ID" value="AMD86782.1"/>
    <property type="molecule type" value="Genomic_DNA"/>
</dbReference>
<dbReference type="OrthoDB" id="4578799at2"/>